<protein>
    <submittedName>
        <fullName evidence="1">Uncharacterized protein</fullName>
    </submittedName>
</protein>
<keyword evidence="2" id="KW-1185">Reference proteome</keyword>
<dbReference type="EMBL" id="JBCITK010000001">
    <property type="protein sequence ID" value="MEN0642099.1"/>
    <property type="molecule type" value="Genomic_DNA"/>
</dbReference>
<name>A0ABU9VE32_9BACI</name>
<dbReference type="RefSeq" id="WP_343129256.1">
    <property type="nucleotide sequence ID" value="NZ_JBCITK010000001.1"/>
</dbReference>
<evidence type="ECO:0000313" key="1">
    <source>
        <dbReference type="EMBL" id="MEN0642099.1"/>
    </source>
</evidence>
<proteinExistence type="predicted"/>
<accession>A0ABU9VE32</accession>
<organism evidence="1 2">
    <name type="scientific">Alkalicoccobacillus gibsonii</name>
    <dbReference type="NCBI Taxonomy" id="79881"/>
    <lineage>
        <taxon>Bacteria</taxon>
        <taxon>Bacillati</taxon>
        <taxon>Bacillota</taxon>
        <taxon>Bacilli</taxon>
        <taxon>Bacillales</taxon>
        <taxon>Bacillaceae</taxon>
        <taxon>Alkalicoccobacillus</taxon>
    </lineage>
</organism>
<comment type="caution">
    <text evidence="1">The sequence shown here is derived from an EMBL/GenBank/DDBJ whole genome shotgun (WGS) entry which is preliminary data.</text>
</comment>
<dbReference type="Proteomes" id="UP001418796">
    <property type="component" value="Unassembled WGS sequence"/>
</dbReference>
<evidence type="ECO:0000313" key="2">
    <source>
        <dbReference type="Proteomes" id="UP001418796"/>
    </source>
</evidence>
<gene>
    <name evidence="1" type="ORF">MKY91_02835</name>
</gene>
<reference evidence="1 2" key="1">
    <citation type="submission" date="2024-03" db="EMBL/GenBank/DDBJ databases">
        <title>Bacilli Hybrid Assemblies.</title>
        <authorList>
            <person name="Kovac J."/>
        </authorList>
    </citation>
    <scope>NUCLEOTIDE SEQUENCE [LARGE SCALE GENOMIC DNA]</scope>
    <source>
        <strain evidence="1 2">FSL R7-0666</strain>
    </source>
</reference>
<sequence length="242" mass="28290">MIQAKNEKRRQPKKMSMLENGLFVGGEITDGKVIDEMDHGLHDGFERLVLDVYEGNFQEVRGQAKIPNYFEVAQEYYPARLVYTLNGIRDQAHEFPTFEESTLFSYMDILPVFDDSAMILASYFNESVEYEVFEMHEPGKIVTDVRMLEKEEHPSVFSVRTRSIFPAEETVEGIQRFLSDLDFTENEQVRTIHSKEETLFVEEGYYRTMEEAEARVAELQDGLDFELYIEERGMFDLPEVIK</sequence>